<dbReference type="PROSITE" id="PS50097">
    <property type="entry name" value="BTB"/>
    <property type="match status" value="1"/>
</dbReference>
<evidence type="ECO:0000256" key="4">
    <source>
        <dbReference type="ARBA" id="ARBA00022771"/>
    </source>
</evidence>
<name>A0A553Q022_9TELE</name>
<evidence type="ECO:0000256" key="1">
    <source>
        <dbReference type="ARBA" id="ARBA00004123"/>
    </source>
</evidence>
<comment type="caution">
    <text evidence="12">The sequence shown here is derived from an EMBL/GenBank/DDBJ whole genome shotgun (WGS) entry which is preliminary data.</text>
</comment>
<evidence type="ECO:0000256" key="9">
    <source>
        <dbReference type="SAM" id="MobiDB-lite"/>
    </source>
</evidence>
<feature type="region of interest" description="Disordered" evidence="9">
    <location>
        <begin position="258"/>
        <end position="284"/>
    </location>
</feature>
<dbReference type="EMBL" id="SRMA01026483">
    <property type="protein sequence ID" value="TRY83292.1"/>
    <property type="molecule type" value="Genomic_DNA"/>
</dbReference>
<keyword evidence="7" id="KW-0539">Nucleus</keyword>
<dbReference type="InterPro" id="IPR000210">
    <property type="entry name" value="BTB/POZ_dom"/>
</dbReference>
<dbReference type="Pfam" id="PF00651">
    <property type="entry name" value="BTB"/>
    <property type="match status" value="1"/>
</dbReference>
<dbReference type="GO" id="GO:0000981">
    <property type="term" value="F:DNA-binding transcription factor activity, RNA polymerase II-specific"/>
    <property type="evidence" value="ECO:0007669"/>
    <property type="project" value="TreeGrafter"/>
</dbReference>
<dbReference type="STRING" id="623744.A0A553Q022"/>
<evidence type="ECO:0008006" key="14">
    <source>
        <dbReference type="Google" id="ProtNLM"/>
    </source>
</evidence>
<keyword evidence="4 8" id="KW-0863">Zinc-finger</keyword>
<dbReference type="Pfam" id="PF00096">
    <property type="entry name" value="zf-C2H2"/>
    <property type="match status" value="3"/>
</dbReference>
<feature type="compositionally biased region" description="Basic and acidic residues" evidence="9">
    <location>
        <begin position="171"/>
        <end position="180"/>
    </location>
</feature>
<dbReference type="SUPFAM" id="SSF54695">
    <property type="entry name" value="POZ domain"/>
    <property type="match status" value="1"/>
</dbReference>
<dbReference type="GO" id="GO:0008270">
    <property type="term" value="F:zinc ion binding"/>
    <property type="evidence" value="ECO:0007669"/>
    <property type="project" value="UniProtKB-KW"/>
</dbReference>
<protein>
    <recommendedName>
        <fullName evidence="14">BTB domain-containing protein</fullName>
    </recommendedName>
</protein>
<evidence type="ECO:0000256" key="2">
    <source>
        <dbReference type="ARBA" id="ARBA00022723"/>
    </source>
</evidence>
<evidence type="ECO:0000256" key="7">
    <source>
        <dbReference type="ARBA" id="ARBA00023242"/>
    </source>
</evidence>
<evidence type="ECO:0000313" key="12">
    <source>
        <dbReference type="EMBL" id="TRY83292.1"/>
    </source>
</evidence>
<dbReference type="Gene3D" id="3.30.710.10">
    <property type="entry name" value="Potassium Channel Kv1.1, Chain A"/>
    <property type="match status" value="1"/>
</dbReference>
<organism evidence="12 13">
    <name type="scientific">Danionella cerebrum</name>
    <dbReference type="NCBI Taxonomy" id="2873325"/>
    <lineage>
        <taxon>Eukaryota</taxon>
        <taxon>Metazoa</taxon>
        <taxon>Chordata</taxon>
        <taxon>Craniata</taxon>
        <taxon>Vertebrata</taxon>
        <taxon>Euteleostomi</taxon>
        <taxon>Actinopterygii</taxon>
        <taxon>Neopterygii</taxon>
        <taxon>Teleostei</taxon>
        <taxon>Ostariophysi</taxon>
        <taxon>Cypriniformes</taxon>
        <taxon>Danionidae</taxon>
        <taxon>Danioninae</taxon>
        <taxon>Danionella</taxon>
    </lineage>
</organism>
<sequence>MGSLSAHSVYVLQRLQDQRIQGLLCDCVLVVNGVCFKAHKNVLAAFSVHFRSVFQKSLLQKSDVFHLSTQSVSGIGQVLDYMYTSHLDLNQDNVHTLLEISRSLQVPSLLQMCQGFLRRSEGTCTESAPSTECVYTEAEAQPEEAQLKKRQLGHKLRSVYTPQSLQEATDSEPKTKHGDHSGNGTETAPAPPRKTLYLKKFNYLRSHLPESEPVMTSDLSSNLPMTSDFSTASTLSRNPCGASDLCVPSELTTGLSVGPDPSNALRESSGHPVTPHLSNNLGPAPDLSATLTMTSQIDVHNPCVTSELSASLCVTSEFCVPSELSDDLCVTSQLSANLDMTSDLCGNPDLSANLCLTSELSSNHLMSSKVFVTPEISTKHPTTSDISTNLSLTSDLSQNHSTTSKISETPDVSTYLPMTSDLSTEHSVTAKACISADVSTNLVLTSDLSANRPVTSDSSSAPPDLLVTSAAVEGQGLKGQGKKSEVKSRSCCEVCGKSFKHPSNLELHRRSHTGIMIWFQQLLEEGGRFPMKGARVYFILSRRTSCRSSDLCLDVDQNTTVRSPSRVTSVGKDSHRQETFRHIFADTPERSRTSVSSAGRGTLSWRSQDPGVRCWDSCRACGCLCSFAAAGDVQRHIVIHSGARPHLCDVCGRGFSSFSNLKEHKRTHTTERDFTCEQCGKSFNTHRNLQKHTATHRGERAHRCQSCGQHTLTHTNLIAPQQLQSKGWKCFAGSGDLQRHVRTHTGERPYACDACGRSFSRAAVLRRHRNSGVCISSSAADGACESGPSGACLSGPGSPAGPCVSGSDSRASVSRPPMEEAGASAAAGGGGWGSSGGLCSSGELWGRAMKTLQSHQHCQ</sequence>
<dbReference type="PROSITE" id="PS00028">
    <property type="entry name" value="ZINC_FINGER_C2H2_1"/>
    <property type="match status" value="4"/>
</dbReference>
<dbReference type="OrthoDB" id="6429739at2759"/>
<dbReference type="GO" id="GO:0005634">
    <property type="term" value="C:nucleus"/>
    <property type="evidence" value="ECO:0007669"/>
    <property type="project" value="UniProtKB-SubCell"/>
</dbReference>
<dbReference type="InterPro" id="IPR013087">
    <property type="entry name" value="Znf_C2H2_type"/>
</dbReference>
<evidence type="ECO:0000256" key="5">
    <source>
        <dbReference type="ARBA" id="ARBA00022833"/>
    </source>
</evidence>
<evidence type="ECO:0000256" key="6">
    <source>
        <dbReference type="ARBA" id="ARBA00023125"/>
    </source>
</evidence>
<dbReference type="FunFam" id="3.30.160.60:FF:000835">
    <property type="entry name" value="Zinc finger and BTB domain-containing protein 49"/>
    <property type="match status" value="1"/>
</dbReference>
<dbReference type="PROSITE" id="PS50157">
    <property type="entry name" value="ZINC_FINGER_C2H2_2"/>
    <property type="match status" value="6"/>
</dbReference>
<keyword evidence="3" id="KW-0677">Repeat</keyword>
<dbReference type="FunFam" id="3.30.160.60:FF:001450">
    <property type="entry name" value="zinc finger protein 774"/>
    <property type="match status" value="1"/>
</dbReference>
<dbReference type="Proteomes" id="UP000316079">
    <property type="component" value="Unassembled WGS sequence"/>
</dbReference>
<feature type="domain" description="C2H2-type" evidence="11">
    <location>
        <begin position="729"/>
        <end position="749"/>
    </location>
</feature>
<evidence type="ECO:0000256" key="3">
    <source>
        <dbReference type="ARBA" id="ARBA00022737"/>
    </source>
</evidence>
<feature type="domain" description="C2H2-type" evidence="11">
    <location>
        <begin position="750"/>
        <end position="769"/>
    </location>
</feature>
<dbReference type="Pfam" id="PF13912">
    <property type="entry name" value="zf-C2H2_6"/>
    <property type="match status" value="1"/>
</dbReference>
<dbReference type="GO" id="GO:0003677">
    <property type="term" value="F:DNA binding"/>
    <property type="evidence" value="ECO:0007669"/>
    <property type="project" value="UniProtKB-KW"/>
</dbReference>
<dbReference type="SMART" id="SM00225">
    <property type="entry name" value="BTB"/>
    <property type="match status" value="1"/>
</dbReference>
<evidence type="ECO:0000313" key="13">
    <source>
        <dbReference type="Proteomes" id="UP000316079"/>
    </source>
</evidence>
<keyword evidence="6" id="KW-0238">DNA-binding</keyword>
<evidence type="ECO:0000259" key="10">
    <source>
        <dbReference type="PROSITE" id="PS50097"/>
    </source>
</evidence>
<keyword evidence="5" id="KW-0862">Zinc</keyword>
<proteinExistence type="predicted"/>
<dbReference type="AlphaFoldDB" id="A0A553Q022"/>
<dbReference type="PANTHER" id="PTHR24394">
    <property type="entry name" value="ZINC FINGER PROTEIN"/>
    <property type="match status" value="1"/>
</dbReference>
<feature type="domain" description="BTB" evidence="10">
    <location>
        <begin position="25"/>
        <end position="91"/>
    </location>
</feature>
<evidence type="ECO:0000256" key="8">
    <source>
        <dbReference type="PROSITE-ProRule" id="PRU00042"/>
    </source>
</evidence>
<feature type="domain" description="C2H2-type" evidence="11">
    <location>
        <begin position="646"/>
        <end position="673"/>
    </location>
</feature>
<dbReference type="InterPro" id="IPR036236">
    <property type="entry name" value="Znf_C2H2_sf"/>
</dbReference>
<feature type="domain" description="C2H2-type" evidence="11">
    <location>
        <begin position="616"/>
        <end position="645"/>
    </location>
</feature>
<comment type="subcellular location">
    <subcellularLocation>
        <location evidence="1">Nucleus</location>
    </subcellularLocation>
</comment>
<dbReference type="FunFam" id="3.30.160.60:FF:002343">
    <property type="entry name" value="Zinc finger protein 33A"/>
    <property type="match status" value="1"/>
</dbReference>
<reference evidence="12 13" key="1">
    <citation type="journal article" date="2019" name="Sci. Data">
        <title>Hybrid genome assembly and annotation of Danionella translucida.</title>
        <authorList>
            <person name="Kadobianskyi M."/>
            <person name="Schulze L."/>
            <person name="Schuelke M."/>
            <person name="Judkewitz B."/>
        </authorList>
    </citation>
    <scope>NUCLEOTIDE SEQUENCE [LARGE SCALE GENOMIC DNA]</scope>
    <source>
        <strain evidence="12 13">Bolton</strain>
    </source>
</reference>
<dbReference type="Gene3D" id="3.30.160.60">
    <property type="entry name" value="Classic Zinc Finger"/>
    <property type="match status" value="5"/>
</dbReference>
<feature type="domain" description="C2H2-type" evidence="11">
    <location>
        <begin position="490"/>
        <end position="514"/>
    </location>
</feature>
<dbReference type="InterPro" id="IPR011333">
    <property type="entry name" value="SKP1/BTB/POZ_sf"/>
</dbReference>
<keyword evidence="13" id="KW-1185">Reference proteome</keyword>
<evidence type="ECO:0000259" key="11">
    <source>
        <dbReference type="PROSITE" id="PS50157"/>
    </source>
</evidence>
<feature type="region of interest" description="Disordered" evidence="9">
    <location>
        <begin position="803"/>
        <end position="833"/>
    </location>
</feature>
<dbReference type="SUPFAM" id="SSF57667">
    <property type="entry name" value="beta-beta-alpha zinc fingers"/>
    <property type="match status" value="4"/>
</dbReference>
<keyword evidence="2" id="KW-0479">Metal-binding</keyword>
<dbReference type="FunFam" id="3.30.160.60:FF:000340">
    <property type="entry name" value="zinc finger protein 473 isoform X1"/>
    <property type="match status" value="1"/>
</dbReference>
<dbReference type="SMART" id="SM00355">
    <property type="entry name" value="ZnF_C2H2"/>
    <property type="match status" value="6"/>
</dbReference>
<feature type="domain" description="C2H2-type" evidence="11">
    <location>
        <begin position="674"/>
        <end position="701"/>
    </location>
</feature>
<gene>
    <name evidence="12" type="ORF">DNTS_000577</name>
</gene>
<accession>A0A553Q022</accession>
<feature type="region of interest" description="Disordered" evidence="9">
    <location>
        <begin position="162"/>
        <end position="194"/>
    </location>
</feature>
<dbReference type="PANTHER" id="PTHR24394:SF50">
    <property type="entry name" value="ZINC FINGER AND BTB DOMAIN CONTAINING 49"/>
    <property type="match status" value="1"/>
</dbReference>